<feature type="compositionally biased region" description="Low complexity" evidence="11">
    <location>
        <begin position="18"/>
        <end position="41"/>
    </location>
</feature>
<gene>
    <name evidence="15" type="ORF">BDA99DRAFT_317544</name>
</gene>
<keyword evidence="7" id="KW-0067">ATP-binding</keyword>
<feature type="region of interest" description="Disordered" evidence="11">
    <location>
        <begin position="1"/>
        <end position="89"/>
    </location>
</feature>
<evidence type="ECO:0000256" key="1">
    <source>
        <dbReference type="ARBA" id="ARBA00012513"/>
    </source>
</evidence>
<feature type="region of interest" description="Disordered" evidence="11">
    <location>
        <begin position="1567"/>
        <end position="1606"/>
    </location>
</feature>
<evidence type="ECO:0000256" key="7">
    <source>
        <dbReference type="ARBA" id="ARBA00022840"/>
    </source>
</evidence>
<organism evidence="15 16">
    <name type="scientific">Phascolomyces articulosus</name>
    <dbReference type="NCBI Taxonomy" id="60185"/>
    <lineage>
        <taxon>Eukaryota</taxon>
        <taxon>Fungi</taxon>
        <taxon>Fungi incertae sedis</taxon>
        <taxon>Mucoromycota</taxon>
        <taxon>Mucoromycotina</taxon>
        <taxon>Mucoromycetes</taxon>
        <taxon>Mucorales</taxon>
        <taxon>Lichtheimiaceae</taxon>
        <taxon>Phascolomyces</taxon>
    </lineage>
</organism>
<dbReference type="GO" id="GO:1901992">
    <property type="term" value="P:positive regulation of mitotic cell cycle phase transition"/>
    <property type="evidence" value="ECO:0007669"/>
    <property type="project" value="UniProtKB-ARBA"/>
</dbReference>
<feature type="domain" description="Response regulatory" evidence="13">
    <location>
        <begin position="2102"/>
        <end position="2216"/>
    </location>
</feature>
<evidence type="ECO:0000313" key="15">
    <source>
        <dbReference type="EMBL" id="KAI9270330.1"/>
    </source>
</evidence>
<dbReference type="FunFam" id="3.30.200.20:FF:001008">
    <property type="entry name" value="Serine/threonine-protein kinase cek1"/>
    <property type="match status" value="1"/>
</dbReference>
<feature type="compositionally biased region" description="Low complexity" evidence="11">
    <location>
        <begin position="2218"/>
        <end position="2237"/>
    </location>
</feature>
<dbReference type="EC" id="2.7.11.1" evidence="1"/>
<dbReference type="GO" id="GO:0005634">
    <property type="term" value="C:nucleus"/>
    <property type="evidence" value="ECO:0007669"/>
    <property type="project" value="TreeGrafter"/>
</dbReference>
<feature type="compositionally biased region" description="Low complexity" evidence="11">
    <location>
        <begin position="1"/>
        <end position="11"/>
    </location>
</feature>
<evidence type="ECO:0000256" key="11">
    <source>
        <dbReference type="SAM" id="MobiDB-lite"/>
    </source>
</evidence>
<dbReference type="Gene3D" id="3.30.450.20">
    <property type="entry name" value="PAS domain"/>
    <property type="match status" value="1"/>
</dbReference>
<dbReference type="PROSITE" id="PS50011">
    <property type="entry name" value="PROTEIN_KINASE_DOM"/>
    <property type="match status" value="1"/>
</dbReference>
<dbReference type="InterPro" id="IPR011009">
    <property type="entry name" value="Kinase-like_dom_sf"/>
</dbReference>
<feature type="compositionally biased region" description="Basic and acidic residues" evidence="11">
    <location>
        <begin position="371"/>
        <end position="384"/>
    </location>
</feature>
<dbReference type="Proteomes" id="UP001209540">
    <property type="component" value="Unassembled WGS sequence"/>
</dbReference>
<dbReference type="CDD" id="cd17546">
    <property type="entry name" value="REC_hyHK_CKI1_RcsC-like"/>
    <property type="match status" value="1"/>
</dbReference>
<feature type="compositionally biased region" description="Polar residues" evidence="11">
    <location>
        <begin position="1371"/>
        <end position="1387"/>
    </location>
</feature>
<sequence>MTDINNNNHNSSYRRRSSTFSSKSNHNNPNFHSSFDSSSSSCLQQQPSPTIWHTRSRSYANNHSSSGGGQQHHLYQQQQHVTSSTDHSSKIPAYQLSLHSLMQRQFSNSSEGGSSNKDPDADKDVVEMNLDSSTSPARSGGVTVPTTSATTTASVSIEATASTMATNVLYSSSSSSTAVLQDQLDYYYDNNNNNNNGEPLYPALLLGNNTISGPSGNYYKGFTPDFMERSTTGLATTTMGSRNMDMVMSEEVEEQVYAKRLYMSRLSKIRRWMHEQDSDRIKERMDTLPWIDWLTEYHPRLIEHHNNNTTQFIRHNVQPWWRNVNSHLNFFAATFPTTSSSCSNANEDQQHQKQREQQHRKSTSSTATSIDVKRLPKLLEEQQPTHRNKRSLSVDVTDLARRLTLLTGVKEDQRGGSHSFPSSSSSSSASAMAILSTATDAPASAAVATVAANVSVGSPLRQCFRPTREPSMESFQPSLHPYALDYKMTASPILQSSHSTSLEDPSLFLRAGDGHHSSISSGGGSGEEKMTTRIRRTIKSHLQCAKFTCESELQQIIDGLNDYVEKGLRYGNADQALQTAMDAAGVETTRRSSEQGTFSDDEEEEEADYTDLVQTVLGMPASALDNSNNDESSVQDGDQQPIPPVVAMISEDTFMPTPFILALQKLIGLAQKLVDTPLEIILNDTDKYTALVADAQMIGIEWEKHPEWPCRELYIRLLLSVAAFNRAVEWWEAERRFWTAAEKDEYDYDHHDHENSEEEGEFDYPNQQQQQDLEDEEEERSSQCTSSSDLDSLPQYELDEHAKNHVQQLQEAADRGQRQTIVMELDLNTATIQYLSPVWKDVTGLNTDTLIGTKMSDLLAHEDCNVFIVATDELVSDDSKTVEIQFTVIKSKDEKIEMEAKGMLMYDRVTDEPSHTMWVMKQTHMRWSLIDQATAAVAAAMLTPKAMRSTLTTTMSQSGSSVSLTPTEERVLDELAKNEHVVRNRSLSEPAIENDTMMMMRGNSNGEDGDIQFQEEDTSTNMMRRAISHGGEPASESLLPSPSSFLSLPPVLCRVCERWVVAAFFEQHSVLCVEIHRTEMDVMICDDNLNEAKYHIQQLMDETSKTPLDEQRPLLPVAPVLPLSHLIMDEDELYGSDCLPVDEEIRDPSEIQQCEIEIYNDLIEILNVALSISGTEEEADKDNMVHIMYWRSPHADDPSTSSLIRDVEALVKGKVESVNRMKDRLEYNERVRVEFQKAMQQGVGWTEFVSEDQPNEDQHDDENNDEQQESTSNDPLQQQDQRKQSPSASTKSQQQHNNNKKSLLGRLKKTWKSKKMGRLTQRQKRKASTKASSSATTTTTTTGKTTSKSDGKSTTVTTTENHHTSAPHPPLSNSSRCSTTHLGRSPTSPLPAPITPRPLAPGIKDFEIVKPISKGAFGSVFLAKKRTTGDYYAIKFLKKADMIAKNQVTNVKSERMILMTQTDSPFVTKLYYTFQSKDYLYLVLEYLNGGDCSALIKVLGSLPEEWAKRYLAEVTLGLIYLHSNNIVHRDLKPDNLLIDQNGHLKLTDFGLSRIGFLDRRVRDELTTNGGGVGSFEPAQPTSPAPSRSGTPPSFCDTGDQQSPFNNGMYRPSYFNLLFDNDRRRGSIASSATSAEGGSGTPVLDGLCGSSGRSVVSDDRPTTSSGRHRSSTAYSSNFSTTTPSIMTPGYMHPEHARRQDPDDCSSPRNAVGTPDYLAPESVLGTGQDSMVDWWALGIICYEFLYGYPPFHAETTDKVFDNILSRRIDWHEDIVTFSPEARDFMESLMTLDPEKRLGSQGFEQVKNHPFFNDIEWDTLLTESASFVPQPADIEDTDYFDARGATMVMMMDDDDQESKQQVERAKAIIQEQNPEKLTPLPGDNNKSSTEMALELSVCRDDFGTFVYKNLPMLEKANESAIRKIRQDSIVASAKNATSSSSAAAAARSLPISKKKVAKRGSLFDLDHRQVISFPNTPHSLSPSTSTKVIPRRSIDQQQQQQHPLRKAALDWLPTRARSASSPGNHKSRVSNRFKSENYPTPPAEEPLTLMIAEPTPPPHPLEITTTIPTTTTSNNYNNNTSPISSTNINNYNSICPPPKSKKTLDCLVADDNPVSCKILETILQMLGCRCVIVRNGAQAIRCAMGDVQFDIIFMDIRMPIIDGDAAARMIKSTHNINQHTPIVAVTAYERTAQLAGSFDDIICKPINRALVSQQIRHFRKPSSSSPISSLASINSKSLKG</sequence>
<dbReference type="PROSITE" id="PS50110">
    <property type="entry name" value="RESPONSE_REGULATORY"/>
    <property type="match status" value="1"/>
</dbReference>
<evidence type="ECO:0000256" key="3">
    <source>
        <dbReference type="ARBA" id="ARBA00022553"/>
    </source>
</evidence>
<feature type="compositionally biased region" description="Low complexity" evidence="11">
    <location>
        <begin position="417"/>
        <end position="427"/>
    </location>
</feature>
<keyword evidence="6" id="KW-0418">Kinase</keyword>
<evidence type="ECO:0000259" key="13">
    <source>
        <dbReference type="PROSITE" id="PS50110"/>
    </source>
</evidence>
<keyword evidence="16" id="KW-1185">Reference proteome</keyword>
<dbReference type="InterPro" id="IPR035965">
    <property type="entry name" value="PAS-like_dom_sf"/>
</dbReference>
<feature type="modified residue" description="4-aspartylphosphate" evidence="10">
    <location>
        <position position="2152"/>
    </location>
</feature>
<comment type="caution">
    <text evidence="15">The sequence shown here is derived from an EMBL/GenBank/DDBJ whole genome shotgun (WGS) entry which is preliminary data.</text>
</comment>
<feature type="compositionally biased region" description="Polar residues" evidence="11">
    <location>
        <begin position="42"/>
        <end position="62"/>
    </location>
</feature>
<dbReference type="InterPro" id="IPR011006">
    <property type="entry name" value="CheY-like_superfamily"/>
</dbReference>
<evidence type="ECO:0000256" key="8">
    <source>
        <dbReference type="ARBA" id="ARBA00047899"/>
    </source>
</evidence>
<evidence type="ECO:0000256" key="9">
    <source>
        <dbReference type="ARBA" id="ARBA00048679"/>
    </source>
</evidence>
<dbReference type="InterPro" id="IPR001789">
    <property type="entry name" value="Sig_transdc_resp-reg_receiver"/>
</dbReference>
<feature type="compositionally biased region" description="Polar residues" evidence="11">
    <location>
        <begin position="1270"/>
        <end position="1301"/>
    </location>
</feature>
<feature type="compositionally biased region" description="Basic residues" evidence="11">
    <location>
        <begin position="1306"/>
        <end position="1328"/>
    </location>
</feature>
<feature type="compositionally biased region" description="Polar residues" evidence="11">
    <location>
        <begin position="1969"/>
        <end position="1984"/>
    </location>
</feature>
<feature type="compositionally biased region" description="Polar residues" evidence="11">
    <location>
        <begin position="1670"/>
        <end position="1684"/>
    </location>
</feature>
<feature type="domain" description="AGC-kinase C-terminal" evidence="14">
    <location>
        <begin position="1810"/>
        <end position="1914"/>
    </location>
</feature>
<dbReference type="InterPro" id="IPR050236">
    <property type="entry name" value="Ser_Thr_kinase_AGC"/>
</dbReference>
<keyword evidence="2" id="KW-0723">Serine/threonine-protein kinase</keyword>
<dbReference type="SUPFAM" id="SSF56112">
    <property type="entry name" value="Protein kinase-like (PK-like)"/>
    <property type="match status" value="1"/>
</dbReference>
<feature type="region of interest" description="Disordered" evidence="11">
    <location>
        <begin position="339"/>
        <end position="393"/>
    </location>
</feature>
<dbReference type="InterPro" id="IPR000961">
    <property type="entry name" value="AGC-kinase_C"/>
</dbReference>
<dbReference type="Pfam" id="PF00069">
    <property type="entry name" value="Pkinase"/>
    <property type="match status" value="2"/>
</dbReference>
<accession>A0AAD5PGP2</accession>
<evidence type="ECO:0000256" key="6">
    <source>
        <dbReference type="ARBA" id="ARBA00022777"/>
    </source>
</evidence>
<comment type="catalytic activity">
    <reaction evidence="9">
        <text>L-seryl-[protein] + ATP = O-phospho-L-seryl-[protein] + ADP + H(+)</text>
        <dbReference type="Rhea" id="RHEA:17989"/>
        <dbReference type="Rhea" id="RHEA-COMP:9863"/>
        <dbReference type="Rhea" id="RHEA-COMP:11604"/>
        <dbReference type="ChEBI" id="CHEBI:15378"/>
        <dbReference type="ChEBI" id="CHEBI:29999"/>
        <dbReference type="ChEBI" id="CHEBI:30616"/>
        <dbReference type="ChEBI" id="CHEBI:83421"/>
        <dbReference type="ChEBI" id="CHEBI:456216"/>
        <dbReference type="EC" id="2.7.11.1"/>
    </reaction>
</comment>
<name>A0AAD5PGP2_9FUNG</name>
<feature type="compositionally biased region" description="Pro residues" evidence="11">
    <location>
        <begin position="1388"/>
        <end position="1397"/>
    </location>
</feature>
<comment type="catalytic activity">
    <reaction evidence="8">
        <text>L-threonyl-[protein] + ATP = O-phospho-L-threonyl-[protein] + ADP + H(+)</text>
        <dbReference type="Rhea" id="RHEA:46608"/>
        <dbReference type="Rhea" id="RHEA-COMP:11060"/>
        <dbReference type="Rhea" id="RHEA-COMP:11605"/>
        <dbReference type="ChEBI" id="CHEBI:15378"/>
        <dbReference type="ChEBI" id="CHEBI:30013"/>
        <dbReference type="ChEBI" id="CHEBI:30616"/>
        <dbReference type="ChEBI" id="CHEBI:61977"/>
        <dbReference type="ChEBI" id="CHEBI:456216"/>
        <dbReference type="EC" id="2.7.11.1"/>
    </reaction>
</comment>
<dbReference type="GO" id="GO:0004674">
    <property type="term" value="F:protein serine/threonine kinase activity"/>
    <property type="evidence" value="ECO:0007669"/>
    <property type="project" value="UniProtKB-KW"/>
</dbReference>
<feature type="compositionally biased region" description="Basic and acidic residues" evidence="11">
    <location>
        <begin position="348"/>
        <end position="359"/>
    </location>
</feature>
<reference evidence="15" key="2">
    <citation type="submission" date="2023-02" db="EMBL/GenBank/DDBJ databases">
        <authorList>
            <consortium name="DOE Joint Genome Institute"/>
            <person name="Mondo S.J."/>
            <person name="Chang Y."/>
            <person name="Wang Y."/>
            <person name="Ahrendt S."/>
            <person name="Andreopoulos W."/>
            <person name="Barry K."/>
            <person name="Beard J."/>
            <person name="Benny G.L."/>
            <person name="Blankenship S."/>
            <person name="Bonito G."/>
            <person name="Cuomo C."/>
            <person name="Desiro A."/>
            <person name="Gervers K.A."/>
            <person name="Hundley H."/>
            <person name="Kuo A."/>
            <person name="LaButti K."/>
            <person name="Lang B.F."/>
            <person name="Lipzen A."/>
            <person name="O'Donnell K."/>
            <person name="Pangilinan J."/>
            <person name="Reynolds N."/>
            <person name="Sandor L."/>
            <person name="Smith M.W."/>
            <person name="Tsang A."/>
            <person name="Grigoriev I.V."/>
            <person name="Stajich J.E."/>
            <person name="Spatafora J.W."/>
        </authorList>
    </citation>
    <scope>NUCLEOTIDE SEQUENCE</scope>
    <source>
        <strain evidence="15">RSA 2281</strain>
    </source>
</reference>
<feature type="compositionally biased region" description="Acidic residues" evidence="11">
    <location>
        <begin position="1252"/>
        <end position="1268"/>
    </location>
</feature>
<reference evidence="15" key="1">
    <citation type="journal article" date="2022" name="IScience">
        <title>Evolution of zygomycete secretomes and the origins of terrestrial fungal ecologies.</title>
        <authorList>
            <person name="Chang Y."/>
            <person name="Wang Y."/>
            <person name="Mondo S."/>
            <person name="Ahrendt S."/>
            <person name="Andreopoulos W."/>
            <person name="Barry K."/>
            <person name="Beard J."/>
            <person name="Benny G.L."/>
            <person name="Blankenship S."/>
            <person name="Bonito G."/>
            <person name="Cuomo C."/>
            <person name="Desiro A."/>
            <person name="Gervers K.A."/>
            <person name="Hundley H."/>
            <person name="Kuo A."/>
            <person name="LaButti K."/>
            <person name="Lang B.F."/>
            <person name="Lipzen A."/>
            <person name="O'Donnell K."/>
            <person name="Pangilinan J."/>
            <person name="Reynolds N."/>
            <person name="Sandor L."/>
            <person name="Smith M.E."/>
            <person name="Tsang A."/>
            <person name="Grigoriev I.V."/>
            <person name="Stajich J.E."/>
            <person name="Spatafora J.W."/>
        </authorList>
    </citation>
    <scope>NUCLEOTIDE SEQUENCE</scope>
    <source>
        <strain evidence="15">RSA 2281</strain>
    </source>
</reference>
<dbReference type="PANTHER" id="PTHR24356">
    <property type="entry name" value="SERINE/THREONINE-PROTEIN KINASE"/>
    <property type="match status" value="1"/>
</dbReference>
<feature type="region of interest" description="Disordered" evidence="11">
    <location>
        <begin position="1969"/>
        <end position="2041"/>
    </location>
</feature>
<keyword evidence="4" id="KW-0808">Transferase</keyword>
<dbReference type="Gene3D" id="3.30.200.20">
    <property type="entry name" value="Phosphorylase Kinase, domain 1"/>
    <property type="match status" value="1"/>
</dbReference>
<dbReference type="PANTHER" id="PTHR24356:SF1">
    <property type="entry name" value="SERINE_THREONINE-PROTEIN KINASE GREATWALL"/>
    <property type="match status" value="1"/>
</dbReference>
<feature type="compositionally biased region" description="Low complexity" evidence="11">
    <location>
        <begin position="71"/>
        <end position="80"/>
    </location>
</feature>
<evidence type="ECO:0000313" key="16">
    <source>
        <dbReference type="Proteomes" id="UP001209540"/>
    </source>
</evidence>
<dbReference type="SMART" id="SM00220">
    <property type="entry name" value="S_TKc"/>
    <property type="match status" value="1"/>
</dbReference>
<evidence type="ECO:0000256" key="10">
    <source>
        <dbReference type="PROSITE-ProRule" id="PRU00169"/>
    </source>
</evidence>
<evidence type="ECO:0000259" key="14">
    <source>
        <dbReference type="PROSITE" id="PS51285"/>
    </source>
</evidence>
<proteinExistence type="predicted"/>
<dbReference type="FunFam" id="1.10.510.10:FF:000340">
    <property type="entry name" value="Serine threonine protein kinase"/>
    <property type="match status" value="1"/>
</dbReference>
<dbReference type="InterPro" id="IPR008271">
    <property type="entry name" value="Ser/Thr_kinase_AS"/>
</dbReference>
<feature type="compositionally biased region" description="Polar residues" evidence="11">
    <location>
        <begin position="1579"/>
        <end position="1591"/>
    </location>
</feature>
<dbReference type="GO" id="GO:0005524">
    <property type="term" value="F:ATP binding"/>
    <property type="evidence" value="ECO:0007669"/>
    <property type="project" value="UniProtKB-KW"/>
</dbReference>
<feature type="region of interest" description="Disordered" evidence="11">
    <location>
        <begin position="1252"/>
        <end position="1397"/>
    </location>
</feature>
<feature type="region of interest" description="Disordered" evidence="11">
    <location>
        <begin position="586"/>
        <end position="608"/>
    </location>
</feature>
<keyword evidence="5" id="KW-0547">Nucleotide-binding</keyword>
<protein>
    <recommendedName>
        <fullName evidence="1">non-specific serine/threonine protein kinase</fullName>
        <ecNumber evidence="1">2.7.11.1</ecNumber>
    </recommendedName>
</protein>
<feature type="region of interest" description="Disordered" evidence="11">
    <location>
        <begin position="407"/>
        <end position="427"/>
    </location>
</feature>
<dbReference type="SUPFAM" id="SSF55785">
    <property type="entry name" value="PYP-like sensor domain (PAS domain)"/>
    <property type="match status" value="1"/>
</dbReference>
<dbReference type="CDD" id="cd05611">
    <property type="entry name" value="STKc_Rim15_like"/>
    <property type="match status" value="1"/>
</dbReference>
<evidence type="ECO:0000259" key="12">
    <source>
        <dbReference type="PROSITE" id="PS50011"/>
    </source>
</evidence>
<dbReference type="Pfam" id="PF00072">
    <property type="entry name" value="Response_reg"/>
    <property type="match status" value="1"/>
</dbReference>
<dbReference type="Gene3D" id="3.40.50.2300">
    <property type="match status" value="1"/>
</dbReference>
<dbReference type="SMART" id="SM00448">
    <property type="entry name" value="REC"/>
    <property type="match status" value="1"/>
</dbReference>
<feature type="region of interest" description="Disordered" evidence="11">
    <location>
        <begin position="748"/>
        <end position="792"/>
    </location>
</feature>
<feature type="compositionally biased region" description="Acidic residues" evidence="11">
    <location>
        <begin position="599"/>
        <end position="608"/>
    </location>
</feature>
<feature type="compositionally biased region" description="Basic and acidic residues" evidence="11">
    <location>
        <begin position="1691"/>
        <end position="1700"/>
    </location>
</feature>
<dbReference type="PROSITE" id="PS00108">
    <property type="entry name" value="PROTEIN_KINASE_ST"/>
    <property type="match status" value="1"/>
</dbReference>
<dbReference type="Gene3D" id="1.10.510.10">
    <property type="entry name" value="Transferase(Phosphotransferase) domain 1"/>
    <property type="match status" value="1"/>
</dbReference>
<dbReference type="GO" id="GO:0005737">
    <property type="term" value="C:cytoplasm"/>
    <property type="evidence" value="ECO:0007669"/>
    <property type="project" value="TreeGrafter"/>
</dbReference>
<feature type="region of interest" description="Disordered" evidence="11">
    <location>
        <begin position="1628"/>
        <end position="1712"/>
    </location>
</feature>
<feature type="region of interest" description="Disordered" evidence="11">
    <location>
        <begin position="2217"/>
        <end position="2237"/>
    </location>
</feature>
<dbReference type="SUPFAM" id="SSF52172">
    <property type="entry name" value="CheY-like"/>
    <property type="match status" value="1"/>
</dbReference>
<dbReference type="PROSITE" id="PS51285">
    <property type="entry name" value="AGC_KINASE_CTER"/>
    <property type="match status" value="1"/>
</dbReference>
<dbReference type="InterPro" id="IPR000719">
    <property type="entry name" value="Prot_kinase_dom"/>
</dbReference>
<dbReference type="EMBL" id="JAIXMP010000007">
    <property type="protein sequence ID" value="KAI9270330.1"/>
    <property type="molecule type" value="Genomic_DNA"/>
</dbReference>
<evidence type="ECO:0000256" key="4">
    <source>
        <dbReference type="ARBA" id="ARBA00022679"/>
    </source>
</evidence>
<feature type="domain" description="Protein kinase" evidence="12">
    <location>
        <begin position="1406"/>
        <end position="1809"/>
    </location>
</feature>
<keyword evidence="3 10" id="KW-0597">Phosphoprotein</keyword>
<evidence type="ECO:0000256" key="5">
    <source>
        <dbReference type="ARBA" id="ARBA00022741"/>
    </source>
</evidence>
<feature type="compositionally biased region" description="Low complexity" evidence="11">
    <location>
        <begin position="1329"/>
        <end position="1359"/>
    </location>
</feature>
<evidence type="ECO:0000256" key="2">
    <source>
        <dbReference type="ARBA" id="ARBA00022527"/>
    </source>
</evidence>
<dbReference type="GO" id="GO:0000160">
    <property type="term" value="P:phosphorelay signal transduction system"/>
    <property type="evidence" value="ECO:0007669"/>
    <property type="project" value="InterPro"/>
</dbReference>